<feature type="transmembrane region" description="Helical" evidence="1">
    <location>
        <begin position="65"/>
        <end position="86"/>
    </location>
</feature>
<evidence type="ECO:0000256" key="1">
    <source>
        <dbReference type="SAM" id="Phobius"/>
    </source>
</evidence>
<keyword evidence="1" id="KW-1133">Transmembrane helix</keyword>
<proteinExistence type="predicted"/>
<keyword evidence="1" id="KW-0812">Transmembrane</keyword>
<reference evidence="2" key="1">
    <citation type="submission" date="2018-02" db="EMBL/GenBank/DDBJ databases">
        <authorList>
            <person name="Cohen D.B."/>
            <person name="Kent A.D."/>
        </authorList>
    </citation>
    <scope>NUCLEOTIDE SEQUENCE</scope>
</reference>
<protein>
    <recommendedName>
        <fullName evidence="3">Reverse transcriptase zinc-binding domain-containing protein</fullName>
    </recommendedName>
</protein>
<evidence type="ECO:0000313" key="2">
    <source>
        <dbReference type="EMBL" id="SPC85773.1"/>
    </source>
</evidence>
<evidence type="ECO:0008006" key="3">
    <source>
        <dbReference type="Google" id="ProtNLM"/>
    </source>
</evidence>
<accession>A0A2N9FEZ3</accession>
<dbReference type="AlphaFoldDB" id="A0A2N9FEZ3"/>
<keyword evidence="1" id="KW-0472">Membrane</keyword>
<organism evidence="2">
    <name type="scientific">Fagus sylvatica</name>
    <name type="common">Beechnut</name>
    <dbReference type="NCBI Taxonomy" id="28930"/>
    <lineage>
        <taxon>Eukaryota</taxon>
        <taxon>Viridiplantae</taxon>
        <taxon>Streptophyta</taxon>
        <taxon>Embryophyta</taxon>
        <taxon>Tracheophyta</taxon>
        <taxon>Spermatophyta</taxon>
        <taxon>Magnoliopsida</taxon>
        <taxon>eudicotyledons</taxon>
        <taxon>Gunneridae</taxon>
        <taxon>Pentapetalae</taxon>
        <taxon>rosids</taxon>
        <taxon>fabids</taxon>
        <taxon>Fagales</taxon>
        <taxon>Fagaceae</taxon>
        <taxon>Fagus</taxon>
    </lineage>
</organism>
<sequence>MMWEAVLVPVSGWIYAMGFPLRAVFSLLFRIAQNKDALVAVFCWQNGVAHWDVRFTRSVHDWSWCLFRIFLVFFIQDRVLSFFLFYSGFPMEEHLEAKVPPRVAFFVWTTARERLTMDNLGKRHICIVEWC</sequence>
<dbReference type="EMBL" id="OIVN01000802">
    <property type="protein sequence ID" value="SPC85773.1"/>
    <property type="molecule type" value="Genomic_DNA"/>
</dbReference>
<name>A0A2N9FEZ3_FAGSY</name>
<gene>
    <name evidence="2" type="ORF">FSB_LOCUS13655</name>
</gene>
<feature type="transmembrane region" description="Helical" evidence="1">
    <location>
        <begin position="12"/>
        <end position="29"/>
    </location>
</feature>